<dbReference type="AlphaFoldDB" id="A0A182N7W9"/>
<proteinExistence type="predicted"/>
<reference evidence="3" key="1">
    <citation type="submission" date="2013-03" db="EMBL/GenBank/DDBJ databases">
        <title>The Genome Sequence of Anopheles dirus WRAIR2.</title>
        <authorList>
            <consortium name="The Broad Institute Genomics Platform"/>
            <person name="Neafsey D.E."/>
            <person name="Walton C."/>
            <person name="Walker B."/>
            <person name="Young S.K."/>
            <person name="Zeng Q."/>
            <person name="Gargeya S."/>
            <person name="Fitzgerald M."/>
            <person name="Haas B."/>
            <person name="Abouelleil A."/>
            <person name="Allen A.W."/>
            <person name="Alvarado L."/>
            <person name="Arachchi H.M."/>
            <person name="Berlin A.M."/>
            <person name="Chapman S.B."/>
            <person name="Gainer-Dewar J."/>
            <person name="Goldberg J."/>
            <person name="Griggs A."/>
            <person name="Gujja S."/>
            <person name="Hansen M."/>
            <person name="Howarth C."/>
            <person name="Imamovic A."/>
            <person name="Ireland A."/>
            <person name="Larimer J."/>
            <person name="McCowan C."/>
            <person name="Murphy C."/>
            <person name="Pearson M."/>
            <person name="Poon T.W."/>
            <person name="Priest M."/>
            <person name="Roberts A."/>
            <person name="Saif S."/>
            <person name="Shea T."/>
            <person name="Sisk P."/>
            <person name="Sykes S."/>
            <person name="Wortman J."/>
            <person name="Nusbaum C."/>
            <person name="Birren B."/>
        </authorList>
    </citation>
    <scope>NUCLEOTIDE SEQUENCE [LARGE SCALE GENOMIC DNA]</scope>
    <source>
        <strain evidence="3">WRAIR2</strain>
    </source>
</reference>
<name>A0A182N7W9_9DIPT</name>
<evidence type="ECO:0000256" key="1">
    <source>
        <dbReference type="SAM" id="MobiDB-lite"/>
    </source>
</evidence>
<dbReference type="VEuPathDB" id="VectorBase:ADIR003743"/>
<feature type="region of interest" description="Disordered" evidence="1">
    <location>
        <begin position="73"/>
        <end position="110"/>
    </location>
</feature>
<accession>A0A182N7W9</accession>
<reference evidence="2" key="2">
    <citation type="submission" date="2020-05" db="UniProtKB">
        <authorList>
            <consortium name="EnsemblMetazoa"/>
        </authorList>
    </citation>
    <scope>IDENTIFICATION</scope>
    <source>
        <strain evidence="2">WRAIR2</strain>
    </source>
</reference>
<evidence type="ECO:0000313" key="2">
    <source>
        <dbReference type="EnsemblMetazoa" id="ADIR003743-PA"/>
    </source>
</evidence>
<protein>
    <submittedName>
        <fullName evidence="2">Uncharacterized protein</fullName>
    </submittedName>
</protein>
<evidence type="ECO:0000313" key="3">
    <source>
        <dbReference type="Proteomes" id="UP000075884"/>
    </source>
</evidence>
<feature type="compositionally biased region" description="Basic residues" evidence="1">
    <location>
        <begin position="79"/>
        <end position="89"/>
    </location>
</feature>
<sequence length="145" mass="15671">MDSKLSRTTANAISHVAYVGMCLMPTVTVDLTMKLDNHTVDCFLVRSVRRYASANGAGTSVAANHPMLCAGQARPLVRGPKKMSARKKSPDRGVTTGTSLSRGRSESMMWTHGRSISRSRAAWQSLIRPQHLCNSYAAAKKAPAP</sequence>
<keyword evidence="3" id="KW-1185">Reference proteome</keyword>
<dbReference type="Proteomes" id="UP000075884">
    <property type="component" value="Unassembled WGS sequence"/>
</dbReference>
<dbReference type="EnsemblMetazoa" id="ADIR003743-RA">
    <property type="protein sequence ID" value="ADIR003743-PA"/>
    <property type="gene ID" value="ADIR003743"/>
</dbReference>
<organism evidence="2 3">
    <name type="scientific">Anopheles dirus</name>
    <dbReference type="NCBI Taxonomy" id="7168"/>
    <lineage>
        <taxon>Eukaryota</taxon>
        <taxon>Metazoa</taxon>
        <taxon>Ecdysozoa</taxon>
        <taxon>Arthropoda</taxon>
        <taxon>Hexapoda</taxon>
        <taxon>Insecta</taxon>
        <taxon>Pterygota</taxon>
        <taxon>Neoptera</taxon>
        <taxon>Endopterygota</taxon>
        <taxon>Diptera</taxon>
        <taxon>Nematocera</taxon>
        <taxon>Culicoidea</taxon>
        <taxon>Culicidae</taxon>
        <taxon>Anophelinae</taxon>
        <taxon>Anopheles</taxon>
    </lineage>
</organism>